<dbReference type="Pfam" id="PF00300">
    <property type="entry name" value="His_Phos_1"/>
    <property type="match status" value="1"/>
</dbReference>
<dbReference type="InterPro" id="IPR029033">
    <property type="entry name" value="His_PPase_superfam"/>
</dbReference>
<dbReference type="GO" id="GO:0032259">
    <property type="term" value="P:methylation"/>
    <property type="evidence" value="ECO:0007669"/>
    <property type="project" value="UniProtKB-KW"/>
</dbReference>
<accession>A0A7C1JSR2</accession>
<organism evidence="5">
    <name type="scientific">Caldilinea aerophila</name>
    <dbReference type="NCBI Taxonomy" id="133453"/>
    <lineage>
        <taxon>Bacteria</taxon>
        <taxon>Bacillati</taxon>
        <taxon>Chloroflexota</taxon>
        <taxon>Caldilineae</taxon>
        <taxon>Caldilineales</taxon>
        <taxon>Caldilineaceae</taxon>
        <taxon>Caldilinea</taxon>
    </lineage>
</organism>
<protein>
    <submittedName>
        <fullName evidence="5">Methyltransferase domain-containing protein</fullName>
    </submittedName>
</protein>
<dbReference type="SUPFAM" id="SSF53335">
    <property type="entry name" value="S-adenosyl-L-methionine-dependent methyltransferases"/>
    <property type="match status" value="1"/>
</dbReference>
<dbReference type="Gene3D" id="3.40.50.150">
    <property type="entry name" value="Vaccinia Virus protein VP39"/>
    <property type="match status" value="1"/>
</dbReference>
<dbReference type="InterPro" id="IPR013078">
    <property type="entry name" value="His_Pase_superF_clade-1"/>
</dbReference>
<dbReference type="AlphaFoldDB" id="A0A7C1JSR2"/>
<dbReference type="InterPro" id="IPR029063">
    <property type="entry name" value="SAM-dependent_MTases_sf"/>
</dbReference>
<gene>
    <name evidence="5" type="ORF">ENQ20_19400</name>
</gene>
<dbReference type="CDD" id="cd02440">
    <property type="entry name" value="AdoMet_MTases"/>
    <property type="match status" value="1"/>
</dbReference>
<dbReference type="Pfam" id="PF08241">
    <property type="entry name" value="Methyltransf_11"/>
    <property type="match status" value="1"/>
</dbReference>
<evidence type="ECO:0000256" key="2">
    <source>
        <dbReference type="ARBA" id="ARBA00022679"/>
    </source>
</evidence>
<dbReference type="EMBL" id="DSMG01000196">
    <property type="protein sequence ID" value="HDX33625.1"/>
    <property type="molecule type" value="Genomic_DNA"/>
</dbReference>
<evidence type="ECO:0000256" key="1">
    <source>
        <dbReference type="ARBA" id="ARBA00022603"/>
    </source>
</evidence>
<dbReference type="Gene3D" id="3.40.50.1240">
    <property type="entry name" value="Phosphoglycerate mutase-like"/>
    <property type="match status" value="1"/>
</dbReference>
<keyword evidence="2 5" id="KW-0808">Transferase</keyword>
<proteinExistence type="predicted"/>
<dbReference type="GO" id="GO:0008757">
    <property type="term" value="F:S-adenosylmethionine-dependent methyltransferase activity"/>
    <property type="evidence" value="ECO:0007669"/>
    <property type="project" value="InterPro"/>
</dbReference>
<keyword evidence="1 5" id="KW-0489">Methyltransferase</keyword>
<reference evidence="5" key="1">
    <citation type="journal article" date="2020" name="mSystems">
        <title>Genome- and Community-Level Interaction Insights into Carbon Utilization and Element Cycling Functions of Hydrothermarchaeota in Hydrothermal Sediment.</title>
        <authorList>
            <person name="Zhou Z."/>
            <person name="Liu Y."/>
            <person name="Xu W."/>
            <person name="Pan J."/>
            <person name="Luo Z.H."/>
            <person name="Li M."/>
        </authorList>
    </citation>
    <scope>NUCLEOTIDE SEQUENCE [LARGE SCALE GENOMIC DNA]</scope>
    <source>
        <strain evidence="5">SpSt-289</strain>
    </source>
</reference>
<comment type="caution">
    <text evidence="5">The sequence shown here is derived from an EMBL/GenBank/DDBJ whole genome shotgun (WGS) entry which is preliminary data.</text>
</comment>
<evidence type="ECO:0000256" key="3">
    <source>
        <dbReference type="ARBA" id="ARBA00022691"/>
    </source>
</evidence>
<dbReference type="InterPro" id="IPR013216">
    <property type="entry name" value="Methyltransf_11"/>
</dbReference>
<feature type="domain" description="Methyltransferase type 11" evidence="4">
    <location>
        <begin position="284"/>
        <end position="384"/>
    </location>
</feature>
<evidence type="ECO:0000313" key="5">
    <source>
        <dbReference type="EMBL" id="HDX33625.1"/>
    </source>
</evidence>
<dbReference type="SUPFAM" id="SSF53254">
    <property type="entry name" value="Phosphoglycerate mutase-like"/>
    <property type="match status" value="1"/>
</dbReference>
<sequence length="497" mass="55034">MSFTSDPLLSIDHLSSSPFEVRLLLICHAEGMQNRYADLVQRGEPIADSGLTAFGWEQTTQLAQWLATHEVVDVLYSAPLLQSRLTAQRIGQTLGLPVTVNDRIPGRFPPDLTLPGMWDRSERTILHFDPPASVPPDSPYGIYLHSLIEELDAIVQANWGKTIAIVLSGNGVATAVRHFAGAHVLPIAVSHTAITELRRQDGLWSLVYLNRREHLPVGMAPTPRQRAAALPMEDSGEIAQDIARIVAAYGRAPSPTTPQRNAKRLQRLQHLLKFAQLPKGLSVLDVGCGSGELAMLLAEEGAREVVGIDISPTMLETAELMRLSSHSPAAARVSFRLAPAHALPFRDERFDAVVCRLVLHHNHKPQLILEEMARVLKHGGVLILADLLSADDPVKRATQNAIEEKRDPSHVAIFSAEQYRKLVVSAGFVIEGEQIAVFERELEEWLDDMYADPETRMVVREMIEAGLETDAAGLHARRQADKLFFEQRLFYVKAVKP</sequence>
<dbReference type="PANTHER" id="PTHR43464">
    <property type="entry name" value="METHYLTRANSFERASE"/>
    <property type="match status" value="1"/>
</dbReference>
<keyword evidence="3" id="KW-0949">S-adenosyl-L-methionine</keyword>
<dbReference type="PANTHER" id="PTHR43464:SF19">
    <property type="entry name" value="UBIQUINONE BIOSYNTHESIS O-METHYLTRANSFERASE, MITOCHONDRIAL"/>
    <property type="match status" value="1"/>
</dbReference>
<name>A0A7C1JSR2_9CHLR</name>
<evidence type="ECO:0000259" key="4">
    <source>
        <dbReference type="Pfam" id="PF08241"/>
    </source>
</evidence>